<dbReference type="InterPro" id="IPR036282">
    <property type="entry name" value="Glutathione-S-Trfase_C_sf"/>
</dbReference>
<dbReference type="CDD" id="cd00299">
    <property type="entry name" value="GST_C_family"/>
    <property type="match status" value="1"/>
</dbReference>
<protein>
    <recommendedName>
        <fullName evidence="3">GST N-terminal domain-containing protein</fullName>
    </recommendedName>
</protein>
<evidence type="ECO:0000313" key="1">
    <source>
        <dbReference type="EMBL" id="KAF5355672.1"/>
    </source>
</evidence>
<gene>
    <name evidence="1" type="ORF">D9756_003746</name>
</gene>
<accession>A0A8H5DB54</accession>
<evidence type="ECO:0000313" key="2">
    <source>
        <dbReference type="Proteomes" id="UP000559027"/>
    </source>
</evidence>
<dbReference type="Proteomes" id="UP000559027">
    <property type="component" value="Unassembled WGS sequence"/>
</dbReference>
<dbReference type="SUPFAM" id="SSF47616">
    <property type="entry name" value="GST C-terminal domain-like"/>
    <property type="match status" value="1"/>
</dbReference>
<dbReference type="AlphaFoldDB" id="A0A8H5DB54"/>
<dbReference type="EMBL" id="JAACJO010000007">
    <property type="protein sequence ID" value="KAF5355672.1"/>
    <property type="molecule type" value="Genomic_DNA"/>
</dbReference>
<dbReference type="OrthoDB" id="412788at2759"/>
<reference evidence="1 2" key="1">
    <citation type="journal article" date="2020" name="ISME J.">
        <title>Uncovering the hidden diversity of litter-decomposition mechanisms in mushroom-forming fungi.</title>
        <authorList>
            <person name="Floudas D."/>
            <person name="Bentzer J."/>
            <person name="Ahren D."/>
            <person name="Johansson T."/>
            <person name="Persson P."/>
            <person name="Tunlid A."/>
        </authorList>
    </citation>
    <scope>NUCLEOTIDE SEQUENCE [LARGE SCALE GENOMIC DNA]</scope>
    <source>
        <strain evidence="1 2">CBS 146.42</strain>
    </source>
</reference>
<proteinExistence type="predicted"/>
<keyword evidence="2" id="KW-1185">Reference proteome</keyword>
<sequence>MSSEESHIPKAILYYNPRSVWSAVALLGLYEKGYGTDEVELQIVDLATVPTLVVPLQKTLSEDVESRYKAITESKVGAERDDMSDTVLRQGQAIAEFLDKSRSARSRTNTTSDAPAPMLTPATIAFLEKSNDIIDILHSEAADPSNLWYFNARDIETLRKHSVDVLPVLKGRATALTQLLDEAASEKIHASEKTKQFWTGKKAGVDALLDVFLLANKANDELSESEATKRAAYFTAATNNWTEIKKVLQKLDKAVVGPYALGDQISIADLHLSAWLARIASLVDGSAGDDGKTIVKKLGNAIGEETVEERRTKIGTFWDEVRERESWKKVYGTGVF</sequence>
<dbReference type="Gene3D" id="1.20.1050.10">
    <property type="match status" value="1"/>
</dbReference>
<organism evidence="1 2">
    <name type="scientific">Leucocoprinus leucothites</name>
    <dbReference type="NCBI Taxonomy" id="201217"/>
    <lineage>
        <taxon>Eukaryota</taxon>
        <taxon>Fungi</taxon>
        <taxon>Dikarya</taxon>
        <taxon>Basidiomycota</taxon>
        <taxon>Agaricomycotina</taxon>
        <taxon>Agaricomycetes</taxon>
        <taxon>Agaricomycetidae</taxon>
        <taxon>Agaricales</taxon>
        <taxon>Agaricineae</taxon>
        <taxon>Agaricaceae</taxon>
        <taxon>Leucocoprinus</taxon>
    </lineage>
</organism>
<evidence type="ECO:0008006" key="3">
    <source>
        <dbReference type="Google" id="ProtNLM"/>
    </source>
</evidence>
<comment type="caution">
    <text evidence="1">The sequence shown here is derived from an EMBL/GenBank/DDBJ whole genome shotgun (WGS) entry which is preliminary data.</text>
</comment>
<name>A0A8H5DB54_9AGAR</name>